<gene>
    <name evidence="2" type="ORF">OTK00_000248</name>
</gene>
<evidence type="ECO:0000313" key="3">
    <source>
        <dbReference type="Proteomes" id="UP001164909"/>
    </source>
</evidence>
<dbReference type="EMBL" id="CP113865">
    <property type="protein sequence ID" value="WAM34090.1"/>
    <property type="molecule type" value="Genomic_DNA"/>
</dbReference>
<proteinExistence type="predicted"/>
<keyword evidence="3" id="KW-1185">Reference proteome</keyword>
<feature type="signal peptide" evidence="1">
    <location>
        <begin position="1"/>
        <end position="22"/>
    </location>
</feature>
<protein>
    <submittedName>
        <fullName evidence="2">Uncharacterized protein</fullName>
    </submittedName>
</protein>
<dbReference type="PANTHER" id="PTHR42754:SF1">
    <property type="entry name" value="LIPOPROTEIN"/>
    <property type="match status" value="1"/>
</dbReference>
<dbReference type="PANTHER" id="PTHR42754">
    <property type="entry name" value="ENDOGLUCANASE"/>
    <property type="match status" value="1"/>
</dbReference>
<sequence length="378" mass="43029">MKRIFLLLLIALLLLSFTSVFADSKFFPFAEKFNTPVKEWFGGFGIDNSMYTSDGNFVLVGAITVSPYTGACHPAILKVDENGKIIWAKMFELKKDLATVHNRFTNVIELSDESYLAVDYSKSNFNNKDGAEELIALNILPNGNIRWFKAFGRETNNEQTWPCNVVENEDNSISISGIVRVSSENVTAGFSLDIDSKGNVISEFNVDGVGWYTRKYFKKLDDNSYIYQANMYYRDNGWFDTLKRYDANRSLLWSKAYYLYYPEAKKNLNITEIKYIQVDDGFICAGDTESRMPFIFKIDDNGNVIWGKLLKSESGITTNICPSLDNGAFVTLKNGYSSVGMTVIKVSEKDQLIKVKSFFKKILTPFYGIRFFKEGAKR</sequence>
<organism evidence="2 3">
    <name type="scientific">Caldicellulosiruptor morganii</name>
    <dbReference type="NCBI Taxonomy" id="1387555"/>
    <lineage>
        <taxon>Bacteria</taxon>
        <taxon>Bacillati</taxon>
        <taxon>Bacillota</taxon>
        <taxon>Bacillota incertae sedis</taxon>
        <taxon>Caldicellulosiruptorales</taxon>
        <taxon>Caldicellulosiruptoraceae</taxon>
        <taxon>Caldicellulosiruptor</taxon>
    </lineage>
</organism>
<accession>A0ABY7BMQ3</accession>
<reference evidence="2" key="1">
    <citation type="submission" date="2022-12" db="EMBL/GenBank/DDBJ databases">
        <authorList>
            <person name="Bing R.G."/>
            <person name="Willard D.J."/>
            <person name="Manesh M.J.H."/>
            <person name="Laemthong T."/>
            <person name="Crosby J.R."/>
            <person name="Kelly R.M."/>
        </authorList>
    </citation>
    <scope>NUCLEOTIDE SEQUENCE</scope>
    <source>
        <strain evidence="2">DSM 8990</strain>
    </source>
</reference>
<name>A0ABY7BMQ3_9FIRM</name>
<feature type="chain" id="PRO_5046329896" evidence="1">
    <location>
        <begin position="23"/>
        <end position="378"/>
    </location>
</feature>
<dbReference type="Proteomes" id="UP001164909">
    <property type="component" value="Chromosome"/>
</dbReference>
<keyword evidence="1" id="KW-0732">Signal</keyword>
<evidence type="ECO:0000313" key="2">
    <source>
        <dbReference type="EMBL" id="WAM34090.1"/>
    </source>
</evidence>
<evidence type="ECO:0000256" key="1">
    <source>
        <dbReference type="SAM" id="SignalP"/>
    </source>
</evidence>
<dbReference type="RefSeq" id="WP_045168417.1">
    <property type="nucleotide sequence ID" value="NZ_CP113865.1"/>
</dbReference>